<proteinExistence type="predicted"/>
<accession>A0ABX1H8F8</accession>
<reference evidence="1 2" key="1">
    <citation type="submission" date="2020-04" db="EMBL/GenBank/DDBJ databases">
        <title>Phylogenetic Diversity and Antibacterial Activity against Ralstonia solanacearum of Endophytic Actinomycete Isolated from Moss.</title>
        <authorList>
            <person name="Zhuang X."/>
        </authorList>
    </citation>
    <scope>NUCLEOTIDE SEQUENCE [LARGE SCALE GENOMIC DNA]</scope>
    <source>
        <strain evidence="1 2">LD120</strain>
    </source>
</reference>
<dbReference type="RefSeq" id="WP_168542904.1">
    <property type="nucleotide sequence ID" value="NZ_JAAWWP010000020.1"/>
</dbReference>
<evidence type="ECO:0000313" key="1">
    <source>
        <dbReference type="EMBL" id="NKI44651.1"/>
    </source>
</evidence>
<gene>
    <name evidence="1" type="ORF">HFV08_26070</name>
</gene>
<organism evidence="1 2">
    <name type="scientific">Streptomyces physcomitrii</name>
    <dbReference type="NCBI Taxonomy" id="2724184"/>
    <lineage>
        <taxon>Bacteria</taxon>
        <taxon>Bacillati</taxon>
        <taxon>Actinomycetota</taxon>
        <taxon>Actinomycetes</taxon>
        <taxon>Kitasatosporales</taxon>
        <taxon>Streptomycetaceae</taxon>
        <taxon>Streptomyces</taxon>
    </lineage>
</organism>
<dbReference type="EMBL" id="JAAWWP010000020">
    <property type="protein sequence ID" value="NKI44651.1"/>
    <property type="molecule type" value="Genomic_DNA"/>
</dbReference>
<evidence type="ECO:0000313" key="2">
    <source>
        <dbReference type="Proteomes" id="UP000772196"/>
    </source>
</evidence>
<name>A0ABX1H8F8_9ACTN</name>
<protein>
    <recommendedName>
        <fullName evidence="3">Bacterial CdiA-CT RNAse A domain-containing protein</fullName>
    </recommendedName>
</protein>
<dbReference type="Proteomes" id="UP000772196">
    <property type="component" value="Unassembled WGS sequence"/>
</dbReference>
<comment type="caution">
    <text evidence="1">The sequence shown here is derived from an EMBL/GenBank/DDBJ whole genome shotgun (WGS) entry which is preliminary data.</text>
</comment>
<sequence>MDDGLDYTPKTLAVEKARDRASEKSSQILDLIGIDEGKVTEPGPSVTPCKEDPEHLYRTGHPWSVYGVSSEEVLRKGFQRLREKLPRHGWKIVEYGPNSSKARTLELTADSTKDRYSLNVELRVSSPTAGKERNPLILVHVVSGCYRAPKGTKLDQEF</sequence>
<keyword evidence="2" id="KW-1185">Reference proteome</keyword>
<evidence type="ECO:0008006" key="3">
    <source>
        <dbReference type="Google" id="ProtNLM"/>
    </source>
</evidence>